<dbReference type="Proteomes" id="UP000554482">
    <property type="component" value="Unassembled WGS sequence"/>
</dbReference>
<name>A0A7J6XCL7_THATH</name>
<dbReference type="AlphaFoldDB" id="A0A7J6XCL7"/>
<reference evidence="1 2" key="1">
    <citation type="submission" date="2020-06" db="EMBL/GenBank/DDBJ databases">
        <title>Transcriptomic and genomic resources for Thalictrum thalictroides and T. hernandezii: Facilitating candidate gene discovery in an emerging model plant lineage.</title>
        <authorList>
            <person name="Arias T."/>
            <person name="Riano-Pachon D.M."/>
            <person name="Di Stilio V.S."/>
        </authorList>
    </citation>
    <scope>NUCLEOTIDE SEQUENCE [LARGE SCALE GENOMIC DNA]</scope>
    <source>
        <strain evidence="2">cv. WT478/WT964</strain>
        <tissue evidence="1">Leaves</tissue>
    </source>
</reference>
<keyword evidence="2" id="KW-1185">Reference proteome</keyword>
<evidence type="ECO:0000313" key="1">
    <source>
        <dbReference type="EMBL" id="KAF5206727.1"/>
    </source>
</evidence>
<organism evidence="1 2">
    <name type="scientific">Thalictrum thalictroides</name>
    <name type="common">Rue-anemone</name>
    <name type="synonym">Anemone thalictroides</name>
    <dbReference type="NCBI Taxonomy" id="46969"/>
    <lineage>
        <taxon>Eukaryota</taxon>
        <taxon>Viridiplantae</taxon>
        <taxon>Streptophyta</taxon>
        <taxon>Embryophyta</taxon>
        <taxon>Tracheophyta</taxon>
        <taxon>Spermatophyta</taxon>
        <taxon>Magnoliopsida</taxon>
        <taxon>Ranunculales</taxon>
        <taxon>Ranunculaceae</taxon>
        <taxon>Thalictroideae</taxon>
        <taxon>Thalictrum</taxon>
    </lineage>
</organism>
<sequence length="110" mass="12613">MEPKVSKILDHPGHLVIKNNRDVDWIELPNHLISLIAEKFGDDWFCQGSSHGWLCDDDDVEKKRCLVLHSSTTSMFKVKFLKVMDERGFSGDATTASMHDVELVMLELQR</sequence>
<comment type="caution">
    <text evidence="1">The sequence shown here is derived from an EMBL/GenBank/DDBJ whole genome shotgun (WGS) entry which is preliminary data.</text>
</comment>
<dbReference type="EMBL" id="JABWDY010002324">
    <property type="protein sequence ID" value="KAF5206727.1"/>
    <property type="molecule type" value="Genomic_DNA"/>
</dbReference>
<protein>
    <submittedName>
        <fullName evidence="1">Uncharacterized protein</fullName>
    </submittedName>
</protein>
<gene>
    <name evidence="1" type="ORF">FRX31_003686</name>
</gene>
<evidence type="ECO:0000313" key="2">
    <source>
        <dbReference type="Proteomes" id="UP000554482"/>
    </source>
</evidence>
<proteinExistence type="predicted"/>
<accession>A0A7J6XCL7</accession>